<keyword evidence="2" id="KW-0472">Membrane</keyword>
<gene>
    <name evidence="3" type="ORF">M430DRAFT_270497</name>
</gene>
<feature type="region of interest" description="Disordered" evidence="1">
    <location>
        <begin position="845"/>
        <end position="879"/>
    </location>
</feature>
<organism evidence="3 4">
    <name type="scientific">Amorphotheca resinae ATCC 22711</name>
    <dbReference type="NCBI Taxonomy" id="857342"/>
    <lineage>
        <taxon>Eukaryota</taxon>
        <taxon>Fungi</taxon>
        <taxon>Dikarya</taxon>
        <taxon>Ascomycota</taxon>
        <taxon>Pezizomycotina</taxon>
        <taxon>Leotiomycetes</taxon>
        <taxon>Helotiales</taxon>
        <taxon>Amorphothecaceae</taxon>
        <taxon>Amorphotheca</taxon>
    </lineage>
</organism>
<accession>A0A2T3AVN8</accession>
<dbReference type="Proteomes" id="UP000241818">
    <property type="component" value="Unassembled WGS sequence"/>
</dbReference>
<feature type="compositionally biased region" description="Basic and acidic residues" evidence="1">
    <location>
        <begin position="162"/>
        <end position="173"/>
    </location>
</feature>
<feature type="compositionally biased region" description="Polar residues" evidence="1">
    <location>
        <begin position="289"/>
        <end position="299"/>
    </location>
</feature>
<feature type="compositionally biased region" description="Polar residues" evidence="1">
    <location>
        <begin position="228"/>
        <end position="238"/>
    </location>
</feature>
<dbReference type="RefSeq" id="XP_024718738.1">
    <property type="nucleotide sequence ID" value="XM_024865511.1"/>
</dbReference>
<proteinExistence type="predicted"/>
<dbReference type="AlphaFoldDB" id="A0A2T3AVN8"/>
<protein>
    <submittedName>
        <fullName evidence="3">Uncharacterized protein</fullName>
    </submittedName>
</protein>
<keyword evidence="2" id="KW-0812">Transmembrane</keyword>
<feature type="compositionally biased region" description="Polar residues" evidence="1">
    <location>
        <begin position="317"/>
        <end position="334"/>
    </location>
</feature>
<feature type="compositionally biased region" description="Low complexity" evidence="1">
    <location>
        <begin position="934"/>
        <end position="943"/>
    </location>
</feature>
<feature type="compositionally biased region" description="Polar residues" evidence="1">
    <location>
        <begin position="48"/>
        <end position="68"/>
    </location>
</feature>
<dbReference type="EMBL" id="KZ679015">
    <property type="protein sequence ID" value="PSS12740.1"/>
    <property type="molecule type" value="Genomic_DNA"/>
</dbReference>
<evidence type="ECO:0000256" key="2">
    <source>
        <dbReference type="SAM" id="Phobius"/>
    </source>
</evidence>
<reference evidence="3 4" key="1">
    <citation type="journal article" date="2018" name="New Phytol.">
        <title>Comparative genomics and transcriptomics depict ericoid mycorrhizal fungi as versatile saprotrophs and plant mutualists.</title>
        <authorList>
            <person name="Martino E."/>
            <person name="Morin E."/>
            <person name="Grelet G.A."/>
            <person name="Kuo A."/>
            <person name="Kohler A."/>
            <person name="Daghino S."/>
            <person name="Barry K.W."/>
            <person name="Cichocki N."/>
            <person name="Clum A."/>
            <person name="Dockter R.B."/>
            <person name="Hainaut M."/>
            <person name="Kuo R.C."/>
            <person name="LaButti K."/>
            <person name="Lindahl B.D."/>
            <person name="Lindquist E.A."/>
            <person name="Lipzen A."/>
            <person name="Khouja H.R."/>
            <person name="Magnuson J."/>
            <person name="Murat C."/>
            <person name="Ohm R.A."/>
            <person name="Singer S.W."/>
            <person name="Spatafora J.W."/>
            <person name="Wang M."/>
            <person name="Veneault-Fourrey C."/>
            <person name="Henrissat B."/>
            <person name="Grigoriev I.V."/>
            <person name="Martin F.M."/>
            <person name="Perotto S."/>
        </authorList>
    </citation>
    <scope>NUCLEOTIDE SEQUENCE [LARGE SCALE GENOMIC DNA]</scope>
    <source>
        <strain evidence="3 4">ATCC 22711</strain>
    </source>
</reference>
<feature type="compositionally biased region" description="Pro residues" evidence="1">
    <location>
        <begin position="751"/>
        <end position="763"/>
    </location>
</feature>
<sequence length="1188" mass="130913">MTSQSPLSVRADDSLSEAFRDSGTPGRTPRSEASEGPVHDQEHKDKSNNPYRQHQTASAVSLTRSTSQETEHSVPGVRKKTPVRAVFYDLPTAHLSITTGSARSRSREAINSLLESHDDKDSIPLQELPSTKLHDNLLHNLPLPPLPAAISRPRGNNLTKQRLRDDDGNRLSKEHGNLALSMQQDTQSQLSSSIKHAPGLKLGIPMLSQQKAIPFEKLGNGKEAKSSRYGSHNHSSGHFPNFKADLSGSVPSSSKEKHGSAEFSKEDTQSLNLPSTPANVDSHILPSRFPSSGTQSNGVPSLPEGSTVGNIYNHYTASSSGDADSEATLPSLNPASAKPSYHPTSNSGLSSSSILDDPVVPSALNIRKQRRVDRLTTNPNGQPPIFALPTVPQLATRRVIPSSSQGIEQSSSYGDTKNLLEITQRSHWSDHKSLMSRSEARNDLRSEVAASELEEYSEPSLPALNSNNPFKLRHGPHVVVSQHNDHECIYDDDCDLDHTSAGRLPLEREVSKALRRVSGVSTQSNGSISSSVLQYGGFEPKTSTSKVTGLLRKLNIEDTPPSESESFGEDTKNGVAQTQTFYDEGAISHNWITAHRQNAVRIPINHNGLFPNSPPESPLELNNVAPGRQNLGVLSEFEGDINDWETVGESARGVGFKGTRDAFRTPGETTIHRAGSSLANTSDDGTSSLHIAEVDEYGSTERIAQHPGTIQYSGDYRQRDIKKTRIPVFLPVFREHKVNGYLADSNRIRPPYNPIPYRPPPLANPHTNPFKSPPPEVLSTGAAKQSLLQRRNRRRPRPNHFPPSTKSLAITEAEVTRQGVESISSEVTPSASAQRERALRTLIWMEESGEPEPEPTASRTKRQFLRPINPVGRPDRPNSWQHMMILGRGDKIDGYNSDGSPVIEGSSSGNKGSADPNLQGATQTDDLVEPTRYAGNRRAANNRQYKPLVQGPPGAFYQGLARSKQDHKRAGSSDVRERPARIPSGRNNSKDYPTNALRPLSLLVTRPTTPNEMENRNPFRDRPHDFVYRSPLAPLKHLTWQQLYTDTQLTTIRESAVSDGFVEGPIPPNAGLLGRDVREESSQRHLFESPRLCSWSRDSSIRTNYRQRKTKISIVVLILCNFFPPLLFLYAIGQLDGIIMWWTSGELSTFGKNTKRWAYILMCSWGLAISLGLVIFLILWFTVLHQGA</sequence>
<name>A0A2T3AVN8_AMORE</name>
<feature type="region of interest" description="Disordered" evidence="1">
    <location>
        <begin position="317"/>
        <end position="354"/>
    </location>
</feature>
<feature type="compositionally biased region" description="Polar residues" evidence="1">
    <location>
        <begin position="269"/>
        <end position="279"/>
    </location>
</feature>
<feature type="region of interest" description="Disordered" evidence="1">
    <location>
        <begin position="221"/>
        <end position="305"/>
    </location>
</feature>
<feature type="transmembrane region" description="Helical" evidence="2">
    <location>
        <begin position="1112"/>
        <end position="1132"/>
    </location>
</feature>
<dbReference type="STRING" id="857342.A0A2T3AVN8"/>
<feature type="transmembrane region" description="Helical" evidence="2">
    <location>
        <begin position="1157"/>
        <end position="1183"/>
    </location>
</feature>
<evidence type="ECO:0000313" key="3">
    <source>
        <dbReference type="EMBL" id="PSS12740.1"/>
    </source>
</evidence>
<feature type="compositionally biased region" description="Basic and acidic residues" evidence="1">
    <location>
        <begin position="968"/>
        <end position="980"/>
    </location>
</feature>
<keyword evidence="2" id="KW-1133">Transmembrane helix</keyword>
<dbReference type="OrthoDB" id="5353066at2759"/>
<feature type="compositionally biased region" description="Basic and acidic residues" evidence="1">
    <location>
        <begin position="254"/>
        <end position="268"/>
    </location>
</feature>
<evidence type="ECO:0000313" key="4">
    <source>
        <dbReference type="Proteomes" id="UP000241818"/>
    </source>
</evidence>
<feature type="region of interest" description="Disordered" evidence="1">
    <location>
        <begin position="745"/>
        <end position="809"/>
    </location>
</feature>
<feature type="region of interest" description="Disordered" evidence="1">
    <location>
        <begin position="891"/>
        <end position="994"/>
    </location>
</feature>
<feature type="region of interest" description="Disordered" evidence="1">
    <location>
        <begin position="1"/>
        <end position="78"/>
    </location>
</feature>
<dbReference type="GeneID" id="36573592"/>
<feature type="region of interest" description="Disordered" evidence="1">
    <location>
        <begin position="146"/>
        <end position="173"/>
    </location>
</feature>
<keyword evidence="4" id="KW-1185">Reference proteome</keyword>
<dbReference type="InParanoid" id="A0A2T3AVN8"/>
<feature type="compositionally biased region" description="Basic and acidic residues" evidence="1">
    <location>
        <begin position="29"/>
        <end position="47"/>
    </location>
</feature>
<evidence type="ECO:0000256" key="1">
    <source>
        <dbReference type="SAM" id="MobiDB-lite"/>
    </source>
</evidence>